<evidence type="ECO:0000313" key="2">
    <source>
        <dbReference type="Proteomes" id="UP000234460"/>
    </source>
</evidence>
<gene>
    <name evidence="1" type="ORF">LMANV2_340049</name>
</gene>
<proteinExistence type="predicted"/>
<name>A0AAQ1NYX7_LEPIR</name>
<evidence type="ECO:0000313" key="1">
    <source>
        <dbReference type="EMBL" id="SOR61842.1"/>
    </source>
</evidence>
<organism evidence="1 2">
    <name type="scientific">Leptospira interrogans serovar Manilae</name>
    <dbReference type="NCBI Taxonomy" id="214675"/>
    <lineage>
        <taxon>Bacteria</taxon>
        <taxon>Pseudomonadati</taxon>
        <taxon>Spirochaetota</taxon>
        <taxon>Spirochaetia</taxon>
        <taxon>Leptospirales</taxon>
        <taxon>Leptospiraceae</taxon>
        <taxon>Leptospira</taxon>
    </lineage>
</organism>
<protein>
    <submittedName>
        <fullName evidence="1">Uncharacterized protein</fullName>
    </submittedName>
</protein>
<sequence length="45" mass="5246">MLKILYLITLDKMASLLGLKNVGTHTLLIRIELSIVNFRRKVMFQ</sequence>
<dbReference type="Proteomes" id="UP000234460">
    <property type="component" value="Chromosome LMANV2"/>
</dbReference>
<dbReference type="EMBL" id="OEJX01000028">
    <property type="protein sequence ID" value="SOR61842.1"/>
    <property type="molecule type" value="Genomic_DNA"/>
</dbReference>
<accession>A0AAQ1NYX7</accession>
<dbReference type="AlphaFoldDB" id="A0AAQ1NYX7"/>
<reference evidence="1 2" key="1">
    <citation type="submission" date="2017-11" db="EMBL/GenBank/DDBJ databases">
        <authorList>
            <person name="Lechat P."/>
        </authorList>
    </citation>
    <scope>NUCLEOTIDE SEQUENCE [LARGE SCALE GENOMIC DNA]</scope>
    <source>
        <strain evidence="1">L495</strain>
    </source>
</reference>
<comment type="caution">
    <text evidence="1">The sequence shown here is derived from an EMBL/GenBank/DDBJ whole genome shotgun (WGS) entry which is preliminary data.</text>
</comment>